<proteinExistence type="predicted"/>
<dbReference type="GO" id="GO:0003677">
    <property type="term" value="F:DNA binding"/>
    <property type="evidence" value="ECO:0007669"/>
    <property type="project" value="UniProtKB-KW"/>
</dbReference>
<dbReference type="Proteomes" id="UP001302429">
    <property type="component" value="Chromosome"/>
</dbReference>
<dbReference type="SUPFAM" id="SSF47413">
    <property type="entry name" value="lambda repressor-like DNA-binding domains"/>
    <property type="match status" value="1"/>
</dbReference>
<dbReference type="InterPro" id="IPR001387">
    <property type="entry name" value="Cro/C1-type_HTH"/>
</dbReference>
<dbReference type="PANTHER" id="PTHR36924">
    <property type="entry name" value="ANTITOXIN HIGA-1"/>
    <property type="match status" value="1"/>
</dbReference>
<dbReference type="AlphaFoldDB" id="A0AA97I1B4"/>
<feature type="domain" description="HTH cro/C1-type" evidence="2">
    <location>
        <begin position="26"/>
        <end position="72"/>
    </location>
</feature>
<keyword evidence="1" id="KW-0238">DNA-binding</keyword>
<dbReference type="InterPro" id="IPR010982">
    <property type="entry name" value="Lambda_DNA-bd_dom_sf"/>
</dbReference>
<protein>
    <submittedName>
        <fullName evidence="3">HigA family addiction module antitoxin</fullName>
    </submittedName>
</protein>
<gene>
    <name evidence="3" type="ORF">RB602_15020</name>
</gene>
<evidence type="ECO:0000259" key="2">
    <source>
        <dbReference type="PROSITE" id="PS50943"/>
    </source>
</evidence>
<dbReference type="Gene3D" id="1.10.260.40">
    <property type="entry name" value="lambda repressor-like DNA-binding domains"/>
    <property type="match status" value="1"/>
</dbReference>
<dbReference type="SMART" id="SM00530">
    <property type="entry name" value="HTH_XRE"/>
    <property type="match status" value="1"/>
</dbReference>
<accession>A0AA97I1B4</accession>
<evidence type="ECO:0000313" key="4">
    <source>
        <dbReference type="Proteomes" id="UP001302429"/>
    </source>
</evidence>
<dbReference type="InterPro" id="IPR013430">
    <property type="entry name" value="Toxin_antidote_HigA"/>
</dbReference>
<dbReference type="NCBIfam" id="TIGR02607">
    <property type="entry name" value="antidote_HigA"/>
    <property type="match status" value="1"/>
</dbReference>
<reference evidence="3 4" key="1">
    <citation type="submission" date="2023-10" db="EMBL/GenBank/DDBJ databases">
        <title>Complete genome sequence of a Sphingomonadaceae bacterium.</title>
        <authorList>
            <person name="Yan C."/>
        </authorList>
    </citation>
    <scope>NUCLEOTIDE SEQUENCE [LARGE SCALE GENOMIC DNA]</scope>
    <source>
        <strain evidence="3 4">SCSIO 66989</strain>
    </source>
</reference>
<dbReference type="KEGG" id="acoa:RB602_15020"/>
<evidence type="ECO:0000256" key="1">
    <source>
        <dbReference type="ARBA" id="ARBA00023125"/>
    </source>
</evidence>
<dbReference type="PANTHER" id="PTHR36924:SF1">
    <property type="entry name" value="ANTITOXIN HIGA-1"/>
    <property type="match status" value="1"/>
</dbReference>
<dbReference type="EMBL" id="CP136594">
    <property type="protein sequence ID" value="WOE75120.1"/>
    <property type="molecule type" value="Genomic_DNA"/>
</dbReference>
<dbReference type="Pfam" id="PF01381">
    <property type="entry name" value="HTH_3"/>
    <property type="match status" value="1"/>
</dbReference>
<sequence>MAVTIHPSIRVHPGPWLKRTYVEPYKMTIADVAKHLDVTRANMSRLLNGKASLTPEMARRFEDAFGVKAATLLRIQADYDLGQLELSGKPTGVARIPEPV</sequence>
<evidence type="ECO:0000313" key="3">
    <source>
        <dbReference type="EMBL" id="WOE75120.1"/>
    </source>
</evidence>
<dbReference type="CDD" id="cd00093">
    <property type="entry name" value="HTH_XRE"/>
    <property type="match status" value="1"/>
</dbReference>
<name>A0AA97I1B4_9SPHN</name>
<organism evidence="3 4">
    <name type="scientific">Alterisphingorhabdus coralli</name>
    <dbReference type="NCBI Taxonomy" id="3071408"/>
    <lineage>
        <taxon>Bacteria</taxon>
        <taxon>Pseudomonadati</taxon>
        <taxon>Pseudomonadota</taxon>
        <taxon>Alphaproteobacteria</taxon>
        <taxon>Sphingomonadales</taxon>
        <taxon>Sphingomonadaceae</taxon>
        <taxon>Alterisphingorhabdus (ex Yan et al. 2024)</taxon>
    </lineage>
</organism>
<dbReference type="RefSeq" id="WP_317081740.1">
    <property type="nucleotide sequence ID" value="NZ_CP136594.1"/>
</dbReference>
<dbReference type="PROSITE" id="PS50943">
    <property type="entry name" value="HTH_CROC1"/>
    <property type="match status" value="1"/>
</dbReference>
<keyword evidence="4" id="KW-1185">Reference proteome</keyword>